<feature type="domain" description="Sporulation protein YpeB N-terminal" evidence="4">
    <location>
        <begin position="30"/>
        <end position="167"/>
    </location>
</feature>
<feature type="transmembrane region" description="Helical" evidence="1">
    <location>
        <begin position="7"/>
        <end position="25"/>
    </location>
</feature>
<dbReference type="InterPro" id="IPR025711">
    <property type="entry name" value="PepSY"/>
</dbReference>
<dbReference type="EMBL" id="JBHUME010000005">
    <property type="protein sequence ID" value="MFD2611991.1"/>
    <property type="molecule type" value="Genomic_DNA"/>
</dbReference>
<gene>
    <name evidence="5" type="primary">ypeB</name>
    <name evidence="5" type="ORF">ACFSUF_06070</name>
</gene>
<evidence type="ECO:0000259" key="2">
    <source>
        <dbReference type="Pfam" id="PF03413"/>
    </source>
</evidence>
<organism evidence="5 6">
    <name type="scientific">Paenibacillus gansuensis</name>
    <dbReference type="NCBI Taxonomy" id="306542"/>
    <lineage>
        <taxon>Bacteria</taxon>
        <taxon>Bacillati</taxon>
        <taxon>Bacillota</taxon>
        <taxon>Bacilli</taxon>
        <taxon>Bacillales</taxon>
        <taxon>Paenibacillaceae</taxon>
        <taxon>Paenibacillus</taxon>
    </lineage>
</organism>
<dbReference type="Pfam" id="PF20769">
    <property type="entry name" value="YPEB_N"/>
    <property type="match status" value="1"/>
</dbReference>
<dbReference type="InterPro" id="IPR014239">
    <property type="entry name" value="YpeB_PepSY1-2"/>
</dbReference>
<dbReference type="Pfam" id="PF03413">
    <property type="entry name" value="PepSY"/>
    <property type="match status" value="1"/>
</dbReference>
<feature type="domain" description="PepSY" evidence="2">
    <location>
        <begin position="379"/>
        <end position="440"/>
    </location>
</feature>
<evidence type="ECO:0000313" key="6">
    <source>
        <dbReference type="Proteomes" id="UP001597541"/>
    </source>
</evidence>
<reference evidence="6" key="1">
    <citation type="journal article" date="2019" name="Int. J. Syst. Evol. Microbiol.">
        <title>The Global Catalogue of Microorganisms (GCM) 10K type strain sequencing project: providing services to taxonomists for standard genome sequencing and annotation.</title>
        <authorList>
            <consortium name="The Broad Institute Genomics Platform"/>
            <consortium name="The Broad Institute Genome Sequencing Center for Infectious Disease"/>
            <person name="Wu L."/>
            <person name="Ma J."/>
        </authorList>
    </citation>
    <scope>NUCLEOTIDE SEQUENCE [LARGE SCALE GENOMIC DNA]</scope>
    <source>
        <strain evidence="6">KCTC 3950</strain>
    </source>
</reference>
<dbReference type="RefSeq" id="WP_377601136.1">
    <property type="nucleotide sequence ID" value="NZ_JBHUME010000005.1"/>
</dbReference>
<name>A0ABW5PAL1_9BACL</name>
<accession>A0ABW5PAL1</accession>
<keyword evidence="1" id="KW-0812">Transmembrane</keyword>
<dbReference type="InterPro" id="IPR048402">
    <property type="entry name" value="YpeB_N"/>
</dbReference>
<feature type="domain" description="Sporulation protein YpeB PepSY1 and PepSY2" evidence="3">
    <location>
        <begin position="185"/>
        <end position="376"/>
    </location>
</feature>
<protein>
    <submittedName>
        <fullName evidence="5">Germination protein YpeB</fullName>
    </submittedName>
</protein>
<evidence type="ECO:0000256" key="1">
    <source>
        <dbReference type="SAM" id="Phobius"/>
    </source>
</evidence>
<evidence type="ECO:0000259" key="3">
    <source>
        <dbReference type="Pfam" id="PF14620"/>
    </source>
</evidence>
<evidence type="ECO:0000259" key="4">
    <source>
        <dbReference type="Pfam" id="PF20769"/>
    </source>
</evidence>
<comment type="caution">
    <text evidence="5">The sequence shown here is derived from an EMBL/GenBank/DDBJ whole genome shotgun (WGS) entry which is preliminary data.</text>
</comment>
<evidence type="ECO:0000313" key="5">
    <source>
        <dbReference type="EMBL" id="MFD2611991.1"/>
    </source>
</evidence>
<keyword evidence="1" id="KW-1133">Transmembrane helix</keyword>
<keyword evidence="1" id="KW-0472">Membrane</keyword>
<keyword evidence="6" id="KW-1185">Reference proteome</keyword>
<proteinExistence type="predicted"/>
<dbReference type="NCBIfam" id="TIGR02889">
    <property type="entry name" value="spore_YpeB"/>
    <property type="match status" value="1"/>
</dbReference>
<dbReference type="Proteomes" id="UP001597541">
    <property type="component" value="Unassembled WGS sequence"/>
</dbReference>
<dbReference type="Pfam" id="PF14620">
    <property type="entry name" value="YPEB_PepSY1-2"/>
    <property type="match status" value="1"/>
</dbReference>
<sequence length="451" mass="51110">MYKRLSAVMFPIFAVLAIGAALWGYKENQEKNSILIKAENQYQRAFHDLSFHVDKLHTELGNTLAVSSGSQASQRKGLVNAWRITSEAQNEINQLPLTLLPFNKTEEFLANISNFSYRAAVRDLTKEPLTDGEYKTLKSLYKRSQEISKELRTVQAKTIKNNLRWMDVELALATEKTPKDNTIIDGFKTVDKHVDQYEDIEWGPTAASIDANNKLVALSGKEVTKEDVAQRAKSFFGMSAGSSLRVVENGNGKEYSSYSVSATNAMNQRVIQADFSKKGGHLIYFMHDRDVARKALSMDESVQAAQHFLTKRGYRGMEPVSYDVYDNIAHFTFAAKQEGVILYPDKLTVMVAMDDGEVTGMQASDYVYHHKSRKLPKPKLTLEKARESLNRDFKISDTNRALIENDLRQEVLCYEFTGRINGSTYRIYINADNGQEEKIEQITQSDIDVMK</sequence>